<evidence type="ECO:0000313" key="4">
    <source>
        <dbReference type="Proteomes" id="UP001562357"/>
    </source>
</evidence>
<dbReference type="Proteomes" id="UP001562357">
    <property type="component" value="Unassembled WGS sequence"/>
</dbReference>
<evidence type="ECO:0000256" key="2">
    <source>
        <dbReference type="SAM" id="MobiDB-lite"/>
    </source>
</evidence>
<comment type="caution">
    <text evidence="3">The sequence shown here is derived from an EMBL/GenBank/DDBJ whole genome shotgun (WGS) entry which is preliminary data.</text>
</comment>
<feature type="region of interest" description="Disordered" evidence="2">
    <location>
        <begin position="1"/>
        <end position="23"/>
    </location>
</feature>
<gene>
    <name evidence="3" type="primary">g2800</name>
    <name evidence="3" type="ORF">EsDP_00002800</name>
</gene>
<dbReference type="EMBL" id="BAAFGZ010000079">
    <property type="protein sequence ID" value="GAB0134426.1"/>
    <property type="molecule type" value="Genomic_DNA"/>
</dbReference>
<feature type="coiled-coil region" evidence="1">
    <location>
        <begin position="88"/>
        <end position="115"/>
    </location>
</feature>
<protein>
    <submittedName>
        <fullName evidence="3">Uncharacterized protein</fullName>
    </submittedName>
</protein>
<evidence type="ECO:0000313" key="3">
    <source>
        <dbReference type="EMBL" id="GAB0134426.1"/>
    </source>
</evidence>
<keyword evidence="1" id="KW-0175">Coiled coil</keyword>
<sequence>MATNDQQPMQIRDDPEQGNEGTSENFHELHSMFRTSVEFMDRILVQISARVPATSSAAHALSQSDEIIKKDGEILDLKTELVSAGKKIKDGSSKIRELEAQLHTLQNANKRLKTSEGKLRNIILGSKEVDQTPDSDMVRLFGLLYQALQVVAHNRLFNYNAPTDDSVIPNESESAAFSHSWTCKNKTSRRFMVQEKLFYWIHVHVLRVNIFGFGQMLTKNSRYPLNYYESKLQDLEVFLRKKAEVSDEALTDWRLATMACTQQVQARPDVETILSDFICTMLEPALKKDSADEPLQSLKKDVARMCRVAYELRLLMRRSKDDYWCDGYSRGTRVELDDVDIHAVEHGSEPSALVAYTLFGALVKHAKYRGEEPVVLEKARVVVQGIIM</sequence>
<reference evidence="4" key="1">
    <citation type="submission" date="2024-06" db="EMBL/GenBank/DDBJ databases">
        <title>Draft Genome Sequences of Epichloe bromicola Strains Isolated from Elymus ciliaris.</title>
        <authorList>
            <consortium name="Epichloe bromicola genome sequencing consortium"/>
            <person name="Miura A."/>
            <person name="Imano S."/>
            <person name="Ashida A."/>
            <person name="Sato I."/>
            <person name="Chiba S."/>
            <person name="Tanaka A."/>
            <person name="Camagna M."/>
            <person name="Takemoto D."/>
        </authorList>
    </citation>
    <scope>NUCLEOTIDE SEQUENCE [LARGE SCALE GENOMIC DNA]</scope>
    <source>
        <strain evidence="4">DP</strain>
    </source>
</reference>
<evidence type="ECO:0000256" key="1">
    <source>
        <dbReference type="SAM" id="Coils"/>
    </source>
</evidence>
<proteinExistence type="predicted"/>
<keyword evidence="4" id="KW-1185">Reference proteome</keyword>
<organism evidence="3 4">
    <name type="scientific">Epichloe bromicola</name>
    <dbReference type="NCBI Taxonomy" id="79588"/>
    <lineage>
        <taxon>Eukaryota</taxon>
        <taxon>Fungi</taxon>
        <taxon>Dikarya</taxon>
        <taxon>Ascomycota</taxon>
        <taxon>Pezizomycotina</taxon>
        <taxon>Sordariomycetes</taxon>
        <taxon>Hypocreomycetidae</taxon>
        <taxon>Hypocreales</taxon>
        <taxon>Clavicipitaceae</taxon>
        <taxon>Epichloe</taxon>
    </lineage>
</organism>
<name>A0ABQ0CLX7_9HYPO</name>
<accession>A0ABQ0CLX7</accession>